<dbReference type="InterPro" id="IPR012816">
    <property type="entry name" value="NADAR"/>
</dbReference>
<dbReference type="CDD" id="cd15457">
    <property type="entry name" value="NADAR"/>
    <property type="match status" value="1"/>
</dbReference>
<feature type="domain" description="NADAR" evidence="1">
    <location>
        <begin position="20"/>
        <end position="159"/>
    </location>
</feature>
<comment type="caution">
    <text evidence="2">The sequence shown here is derived from an EMBL/GenBank/DDBJ whole genome shotgun (WGS) entry which is preliminary data.</text>
</comment>
<gene>
    <name evidence="2" type="ORF">PPERSA_02218</name>
</gene>
<dbReference type="InParanoid" id="A0A0V0QKX6"/>
<dbReference type="Gene3D" id="1.10.357.40">
    <property type="entry name" value="YbiA-like"/>
    <property type="match status" value="1"/>
</dbReference>
<sequence>MESNINQHKPTIKNNNTLEFWRPNQDNGIFSNFYAASVEIKGKSWPTNEHYFQAQKFEGTEKEETIRKLETPRETFQAGRERDPNFPLRKDWEQVKEDVMYTCCYAKFTQNQALKQFLLDTKDSKLIEASPRDAYWGWGPNKDGKNRLGIILMQIRDELLKQQQQKQ</sequence>
<dbReference type="SUPFAM" id="SSF143990">
    <property type="entry name" value="YbiA-like"/>
    <property type="match status" value="1"/>
</dbReference>
<dbReference type="EMBL" id="LDAU01000152">
    <property type="protein sequence ID" value="KRX02728.1"/>
    <property type="molecule type" value="Genomic_DNA"/>
</dbReference>
<dbReference type="Pfam" id="PF08719">
    <property type="entry name" value="NADAR"/>
    <property type="match status" value="1"/>
</dbReference>
<accession>A0A0V0QKX6</accession>
<protein>
    <recommendedName>
        <fullName evidence="1">NADAR domain-containing protein</fullName>
    </recommendedName>
</protein>
<name>A0A0V0QKX6_PSEPJ</name>
<evidence type="ECO:0000313" key="2">
    <source>
        <dbReference type="EMBL" id="KRX02728.1"/>
    </source>
</evidence>
<keyword evidence="3" id="KW-1185">Reference proteome</keyword>
<dbReference type="NCBIfam" id="TIGR02464">
    <property type="entry name" value="ribofla_fusion"/>
    <property type="match status" value="1"/>
</dbReference>
<dbReference type="AlphaFoldDB" id="A0A0V0QKX6"/>
<reference evidence="2 3" key="1">
    <citation type="journal article" date="2015" name="Sci. Rep.">
        <title>Genome of the facultative scuticociliatosis pathogen Pseudocohnilembus persalinus provides insight into its virulence through horizontal gene transfer.</title>
        <authorList>
            <person name="Xiong J."/>
            <person name="Wang G."/>
            <person name="Cheng J."/>
            <person name="Tian M."/>
            <person name="Pan X."/>
            <person name="Warren A."/>
            <person name="Jiang C."/>
            <person name="Yuan D."/>
            <person name="Miao W."/>
        </authorList>
    </citation>
    <scope>NUCLEOTIDE SEQUENCE [LARGE SCALE GENOMIC DNA]</scope>
    <source>
        <strain evidence="2">36N120E</strain>
    </source>
</reference>
<evidence type="ECO:0000313" key="3">
    <source>
        <dbReference type="Proteomes" id="UP000054937"/>
    </source>
</evidence>
<dbReference type="Proteomes" id="UP000054937">
    <property type="component" value="Unassembled WGS sequence"/>
</dbReference>
<dbReference type="InterPro" id="IPR037238">
    <property type="entry name" value="YbiA-like_sf"/>
</dbReference>
<proteinExistence type="predicted"/>
<dbReference type="OMA" id="YFWGCGA"/>
<dbReference type="OrthoDB" id="206452at2759"/>
<organism evidence="2 3">
    <name type="scientific">Pseudocohnilembus persalinus</name>
    <name type="common">Ciliate</name>
    <dbReference type="NCBI Taxonomy" id="266149"/>
    <lineage>
        <taxon>Eukaryota</taxon>
        <taxon>Sar</taxon>
        <taxon>Alveolata</taxon>
        <taxon>Ciliophora</taxon>
        <taxon>Intramacronucleata</taxon>
        <taxon>Oligohymenophorea</taxon>
        <taxon>Scuticociliatia</taxon>
        <taxon>Philasterida</taxon>
        <taxon>Pseudocohnilembidae</taxon>
        <taxon>Pseudocohnilembus</taxon>
    </lineage>
</organism>
<evidence type="ECO:0000259" key="1">
    <source>
        <dbReference type="Pfam" id="PF08719"/>
    </source>
</evidence>